<gene>
    <name evidence="2" type="ORF">FNT36_05975</name>
</gene>
<sequence length="195" mass="20910">MKKILCSIPGLLIMLALAGCCANDICVCQDELADALFFTFRIGGTNGFRADQIDTLFIVRIPHPTALVPKPTRDSILRILPLANGGATLTQDSLIAINNAAPFAASGGLKLDAYDYQITAYQYSKAAPVGGRYRYTFKISNIKLDGQYQANGCCTCYSNTGKQFDLSSNLSAAPAQPKVVTAPVNKPIITPLTTR</sequence>
<organism evidence="2 3">
    <name type="scientific">Hymenobacter setariae</name>
    <dbReference type="NCBI Taxonomy" id="2594794"/>
    <lineage>
        <taxon>Bacteria</taxon>
        <taxon>Pseudomonadati</taxon>
        <taxon>Bacteroidota</taxon>
        <taxon>Cytophagia</taxon>
        <taxon>Cytophagales</taxon>
        <taxon>Hymenobacteraceae</taxon>
        <taxon>Hymenobacter</taxon>
    </lineage>
</organism>
<dbReference type="AlphaFoldDB" id="A0A558C4E5"/>
<feature type="signal peptide" evidence="1">
    <location>
        <begin position="1"/>
        <end position="18"/>
    </location>
</feature>
<name>A0A558C4E5_9BACT</name>
<keyword evidence="3" id="KW-1185">Reference proteome</keyword>
<dbReference type="PROSITE" id="PS51257">
    <property type="entry name" value="PROKAR_LIPOPROTEIN"/>
    <property type="match status" value="1"/>
</dbReference>
<proteinExistence type="predicted"/>
<dbReference type="OrthoDB" id="883398at2"/>
<reference evidence="2 3" key="1">
    <citation type="submission" date="2019-07" db="EMBL/GenBank/DDBJ databases">
        <title>Hymenobacter sp. straun FUR1 Genome sequencing and assembly.</title>
        <authorList>
            <person name="Chhetri G."/>
        </authorList>
    </citation>
    <scope>NUCLEOTIDE SEQUENCE [LARGE SCALE GENOMIC DNA]</scope>
    <source>
        <strain evidence="2 3">Fur1</strain>
    </source>
</reference>
<comment type="caution">
    <text evidence="2">The sequence shown here is derived from an EMBL/GenBank/DDBJ whole genome shotgun (WGS) entry which is preliminary data.</text>
</comment>
<accession>A0A558C4E5</accession>
<dbReference type="Proteomes" id="UP000317624">
    <property type="component" value="Unassembled WGS sequence"/>
</dbReference>
<dbReference type="RefSeq" id="WP_144845316.1">
    <property type="nucleotide sequence ID" value="NZ_VMRJ01000001.1"/>
</dbReference>
<evidence type="ECO:0000313" key="3">
    <source>
        <dbReference type="Proteomes" id="UP000317624"/>
    </source>
</evidence>
<protein>
    <recommendedName>
        <fullName evidence="4">DUF4249 family protein</fullName>
    </recommendedName>
</protein>
<evidence type="ECO:0000313" key="2">
    <source>
        <dbReference type="EMBL" id="TVT43630.1"/>
    </source>
</evidence>
<dbReference type="EMBL" id="VMRJ01000001">
    <property type="protein sequence ID" value="TVT43630.1"/>
    <property type="molecule type" value="Genomic_DNA"/>
</dbReference>
<evidence type="ECO:0008006" key="4">
    <source>
        <dbReference type="Google" id="ProtNLM"/>
    </source>
</evidence>
<feature type="chain" id="PRO_5035266136" description="DUF4249 family protein" evidence="1">
    <location>
        <begin position="19"/>
        <end position="195"/>
    </location>
</feature>
<evidence type="ECO:0000256" key="1">
    <source>
        <dbReference type="SAM" id="SignalP"/>
    </source>
</evidence>
<keyword evidence="1" id="KW-0732">Signal</keyword>